<gene>
    <name evidence="13" type="primary">SPB4</name>
    <name evidence="13" type="ORF">TCON_0398</name>
</gene>
<dbReference type="InterPro" id="IPR011545">
    <property type="entry name" value="DEAD/DEAH_box_helicase_dom"/>
</dbReference>
<dbReference type="Proteomes" id="UP001516464">
    <property type="component" value="Unassembled WGS sequence"/>
</dbReference>
<evidence type="ECO:0000256" key="4">
    <source>
        <dbReference type="ARBA" id="ARBA00022741"/>
    </source>
</evidence>
<dbReference type="PROSITE" id="PS51194">
    <property type="entry name" value="HELICASE_CTER"/>
    <property type="match status" value="1"/>
</dbReference>
<protein>
    <recommendedName>
        <fullName evidence="10">ATP-dependent RNA helicase</fullName>
        <ecNumber evidence="10">3.6.4.13</ecNumber>
    </recommendedName>
</protein>
<dbReference type="CDD" id="cd00268">
    <property type="entry name" value="DEADc"/>
    <property type="match status" value="1"/>
</dbReference>
<dbReference type="Pfam" id="PF00270">
    <property type="entry name" value="DEAD"/>
    <property type="match status" value="1"/>
</dbReference>
<name>A0ABQ7I1S1_9MICR</name>
<dbReference type="InterPro" id="IPR000629">
    <property type="entry name" value="RNA-helicase_DEAD-box_CS"/>
</dbReference>
<keyword evidence="2" id="KW-0690">Ribosome biogenesis</keyword>
<dbReference type="EC" id="3.6.4.13" evidence="10"/>
<keyword evidence="7 9" id="KW-0067">ATP-binding</keyword>
<comment type="caution">
    <text evidence="13">The sequence shown here is derived from an EMBL/GenBank/DDBJ whole genome shotgun (WGS) entry which is preliminary data.</text>
</comment>
<comment type="subcellular location">
    <subcellularLocation>
        <location evidence="1">Nucleus</location>
        <location evidence="1">Nucleolus</location>
    </subcellularLocation>
</comment>
<proteinExistence type="inferred from homology"/>
<keyword evidence="8 10" id="KW-0694">RNA-binding</keyword>
<dbReference type="GO" id="GO:0004386">
    <property type="term" value="F:helicase activity"/>
    <property type="evidence" value="ECO:0007669"/>
    <property type="project" value="UniProtKB-KW"/>
</dbReference>
<comment type="function">
    <text evidence="10">RNA helicase.</text>
</comment>
<evidence type="ECO:0000256" key="9">
    <source>
        <dbReference type="RuleBase" id="RU000492"/>
    </source>
</evidence>
<evidence type="ECO:0000256" key="6">
    <source>
        <dbReference type="ARBA" id="ARBA00022806"/>
    </source>
</evidence>
<dbReference type="InterPro" id="IPR027417">
    <property type="entry name" value="P-loop_NTPase"/>
</dbReference>
<comment type="domain">
    <text evidence="10">The Q motif is unique to and characteristic of the DEAD box family of RNA helicases and controls ATP binding and hydrolysis.</text>
</comment>
<dbReference type="Pfam" id="PF00271">
    <property type="entry name" value="Helicase_C"/>
    <property type="match status" value="1"/>
</dbReference>
<keyword evidence="4 9" id="KW-0547">Nucleotide-binding</keyword>
<dbReference type="Pfam" id="PF13959">
    <property type="entry name" value="CTE_SPB4"/>
    <property type="match status" value="1"/>
</dbReference>
<evidence type="ECO:0000259" key="12">
    <source>
        <dbReference type="PROSITE" id="PS51194"/>
    </source>
</evidence>
<dbReference type="SMART" id="SM01178">
    <property type="entry name" value="DUF4217"/>
    <property type="match status" value="1"/>
</dbReference>
<organism evidence="13 14">
    <name type="scientific">Astathelohania contejeani</name>
    <dbReference type="NCBI Taxonomy" id="164912"/>
    <lineage>
        <taxon>Eukaryota</taxon>
        <taxon>Fungi</taxon>
        <taxon>Fungi incertae sedis</taxon>
        <taxon>Microsporidia</taxon>
        <taxon>Astathelohaniidae</taxon>
        <taxon>Astathelohania</taxon>
    </lineage>
</organism>
<reference evidence="13 14" key="1">
    <citation type="submission" date="2019-01" db="EMBL/GenBank/DDBJ databases">
        <title>Genomes sequencing and comparative genomics of infectious freshwater microsporidia, Cucumispora dikerogammari and Thelohania contejeani.</title>
        <authorList>
            <person name="Cormier A."/>
            <person name="Giraud I."/>
            <person name="Wattier R."/>
            <person name="Teixeira M."/>
            <person name="Grandjean F."/>
            <person name="Rigaud T."/>
            <person name="Cordaux R."/>
        </authorList>
    </citation>
    <scope>NUCLEOTIDE SEQUENCE [LARGE SCALE GENOMIC DNA]</scope>
    <source>
        <strain evidence="13">T1</strain>
        <tissue evidence="13">Spores</tissue>
    </source>
</reference>
<sequence length="457" mass="52067">MKFPIKLHNKITQELESKDIQEFTEIQKQVIPIFMKCKDVIVQSQTGSGKTFAFLIPIINNIYKSNLSKTKVHSLIIVPTRELALQIQNVAASFQSINCVSFIGGSDIKSDEESLTEGGISIVVSTPGRLNELISRYKTVFSQIKYLVFDEADKLLSFGFRPIIISILQHIPKDRCTGLFSATIDDGITSLAKLSLKNPTMIKISQEQNTPIELTIKYIKTKAFNKLKFLSGLLRKAHCIVFFATCAQVDYFGELFIRIGCQNLYMIHGKMAQSERSIVYEEFSKARGILFCTDVAARGIDFKGVDKVIHWDVPGDAESFIHRSGRTGRNGNTGEAVAFIMENELKYVNYLKIKKINIVEYGKIEGAIDMSYEEIKNKFDEELLNKSVKAFVSYLQYYKKHTLNYILSFSELNFDSLAALHFLDKIPKMKEIGNIEFERFKRLNNDRSNKNKKSKNK</sequence>
<accession>A0ABQ7I1S1</accession>
<dbReference type="CDD" id="cd18787">
    <property type="entry name" value="SF2_C_DEAD"/>
    <property type="match status" value="1"/>
</dbReference>
<dbReference type="InterPro" id="IPR044742">
    <property type="entry name" value="DEAD/DEAH_RhlB"/>
</dbReference>
<evidence type="ECO:0000256" key="10">
    <source>
        <dbReference type="RuleBase" id="RU365068"/>
    </source>
</evidence>
<dbReference type="InterPro" id="IPR001650">
    <property type="entry name" value="Helicase_C-like"/>
</dbReference>
<evidence type="ECO:0000256" key="8">
    <source>
        <dbReference type="ARBA" id="ARBA00022884"/>
    </source>
</evidence>
<dbReference type="EMBL" id="SBIQ01000015">
    <property type="protein sequence ID" value="KAF7684408.1"/>
    <property type="molecule type" value="Genomic_DNA"/>
</dbReference>
<evidence type="ECO:0000256" key="3">
    <source>
        <dbReference type="ARBA" id="ARBA00022552"/>
    </source>
</evidence>
<evidence type="ECO:0000256" key="2">
    <source>
        <dbReference type="ARBA" id="ARBA00022517"/>
    </source>
</evidence>
<dbReference type="InterPro" id="IPR025313">
    <property type="entry name" value="SPB4-like_CTE"/>
</dbReference>
<keyword evidence="6 9" id="KW-0347">Helicase</keyword>
<keyword evidence="3" id="KW-0698">rRNA processing</keyword>
<evidence type="ECO:0000313" key="13">
    <source>
        <dbReference type="EMBL" id="KAF7684408.1"/>
    </source>
</evidence>
<comment type="similarity">
    <text evidence="9">Belongs to the DEAD box helicase family.</text>
</comment>
<evidence type="ECO:0000256" key="7">
    <source>
        <dbReference type="ARBA" id="ARBA00022840"/>
    </source>
</evidence>
<feature type="domain" description="Helicase ATP-binding" evidence="11">
    <location>
        <begin position="31"/>
        <end position="202"/>
    </location>
</feature>
<evidence type="ECO:0000256" key="5">
    <source>
        <dbReference type="ARBA" id="ARBA00022801"/>
    </source>
</evidence>
<keyword evidence="14" id="KW-1185">Reference proteome</keyword>
<evidence type="ECO:0000256" key="1">
    <source>
        <dbReference type="ARBA" id="ARBA00004604"/>
    </source>
</evidence>
<dbReference type="PANTHER" id="PTHR24031">
    <property type="entry name" value="RNA HELICASE"/>
    <property type="match status" value="1"/>
</dbReference>
<dbReference type="PROSITE" id="PS00039">
    <property type="entry name" value="DEAD_ATP_HELICASE"/>
    <property type="match status" value="1"/>
</dbReference>
<evidence type="ECO:0000313" key="14">
    <source>
        <dbReference type="Proteomes" id="UP001516464"/>
    </source>
</evidence>
<dbReference type="InterPro" id="IPR014001">
    <property type="entry name" value="Helicase_ATP-bd"/>
</dbReference>
<dbReference type="Gene3D" id="3.40.50.300">
    <property type="entry name" value="P-loop containing nucleotide triphosphate hydrolases"/>
    <property type="match status" value="2"/>
</dbReference>
<dbReference type="SMART" id="SM00487">
    <property type="entry name" value="DEXDc"/>
    <property type="match status" value="1"/>
</dbReference>
<feature type="domain" description="Helicase C-terminal" evidence="12">
    <location>
        <begin position="229"/>
        <end position="376"/>
    </location>
</feature>
<comment type="catalytic activity">
    <reaction evidence="10">
        <text>ATP + H2O = ADP + phosphate + H(+)</text>
        <dbReference type="Rhea" id="RHEA:13065"/>
        <dbReference type="ChEBI" id="CHEBI:15377"/>
        <dbReference type="ChEBI" id="CHEBI:15378"/>
        <dbReference type="ChEBI" id="CHEBI:30616"/>
        <dbReference type="ChEBI" id="CHEBI:43474"/>
        <dbReference type="ChEBI" id="CHEBI:456216"/>
        <dbReference type="EC" id="3.6.4.13"/>
    </reaction>
</comment>
<dbReference type="SUPFAM" id="SSF52540">
    <property type="entry name" value="P-loop containing nucleoside triphosphate hydrolases"/>
    <property type="match status" value="1"/>
</dbReference>
<keyword evidence="5 9" id="KW-0378">Hydrolase</keyword>
<dbReference type="PROSITE" id="PS51192">
    <property type="entry name" value="HELICASE_ATP_BIND_1"/>
    <property type="match status" value="1"/>
</dbReference>
<evidence type="ECO:0000259" key="11">
    <source>
        <dbReference type="PROSITE" id="PS51192"/>
    </source>
</evidence>
<dbReference type="SMART" id="SM00490">
    <property type="entry name" value="HELICc"/>
    <property type="match status" value="1"/>
</dbReference>